<dbReference type="Pfam" id="PF06839">
    <property type="entry name" value="Zn_ribbon_GRF"/>
    <property type="match status" value="1"/>
</dbReference>
<keyword evidence="2 4" id="KW-0863">Zinc-finger</keyword>
<feature type="domain" description="GRF-type" evidence="5">
    <location>
        <begin position="44"/>
        <end position="87"/>
    </location>
</feature>
<keyword evidence="1" id="KW-0479">Metal-binding</keyword>
<evidence type="ECO:0000256" key="4">
    <source>
        <dbReference type="PROSITE-ProRule" id="PRU01343"/>
    </source>
</evidence>
<gene>
    <name evidence="6" type="ORF">LSAT_V11C700372900</name>
</gene>
<protein>
    <recommendedName>
        <fullName evidence="5">GRF-type domain-containing protein</fullName>
    </recommendedName>
</protein>
<evidence type="ECO:0000313" key="6">
    <source>
        <dbReference type="EMBL" id="KAJ0198419.1"/>
    </source>
</evidence>
<dbReference type="PANTHER" id="PTHR33248">
    <property type="entry name" value="ZINC ION-BINDING PROTEIN"/>
    <property type="match status" value="1"/>
</dbReference>
<dbReference type="InterPro" id="IPR010666">
    <property type="entry name" value="Znf_GRF"/>
</dbReference>
<evidence type="ECO:0000256" key="3">
    <source>
        <dbReference type="ARBA" id="ARBA00022833"/>
    </source>
</evidence>
<evidence type="ECO:0000313" key="7">
    <source>
        <dbReference type="Proteomes" id="UP000235145"/>
    </source>
</evidence>
<reference evidence="6 7" key="1">
    <citation type="journal article" date="2017" name="Nat. Commun.">
        <title>Genome assembly with in vitro proximity ligation data and whole-genome triplication in lettuce.</title>
        <authorList>
            <person name="Reyes-Chin-Wo S."/>
            <person name="Wang Z."/>
            <person name="Yang X."/>
            <person name="Kozik A."/>
            <person name="Arikit S."/>
            <person name="Song C."/>
            <person name="Xia L."/>
            <person name="Froenicke L."/>
            <person name="Lavelle D.O."/>
            <person name="Truco M.J."/>
            <person name="Xia R."/>
            <person name="Zhu S."/>
            <person name="Xu C."/>
            <person name="Xu H."/>
            <person name="Xu X."/>
            <person name="Cox K."/>
            <person name="Korf I."/>
            <person name="Meyers B.C."/>
            <person name="Michelmore R.W."/>
        </authorList>
    </citation>
    <scope>NUCLEOTIDE SEQUENCE [LARGE SCALE GENOMIC DNA]</scope>
    <source>
        <strain evidence="7">cv. Salinas</strain>
        <tissue evidence="6">Seedlings</tissue>
    </source>
</reference>
<dbReference type="EMBL" id="NBSK02000007">
    <property type="protein sequence ID" value="KAJ0198419.1"/>
    <property type="molecule type" value="Genomic_DNA"/>
</dbReference>
<evidence type="ECO:0000256" key="1">
    <source>
        <dbReference type="ARBA" id="ARBA00022723"/>
    </source>
</evidence>
<keyword evidence="3" id="KW-0862">Zinc</keyword>
<keyword evidence="7" id="KW-1185">Reference proteome</keyword>
<comment type="caution">
    <text evidence="6">The sequence shown here is derived from an EMBL/GenBank/DDBJ whole genome shotgun (WGS) entry which is preliminary data.</text>
</comment>
<proteinExistence type="predicted"/>
<organism evidence="6 7">
    <name type="scientific">Lactuca sativa</name>
    <name type="common">Garden lettuce</name>
    <dbReference type="NCBI Taxonomy" id="4236"/>
    <lineage>
        <taxon>Eukaryota</taxon>
        <taxon>Viridiplantae</taxon>
        <taxon>Streptophyta</taxon>
        <taxon>Embryophyta</taxon>
        <taxon>Tracheophyta</taxon>
        <taxon>Spermatophyta</taxon>
        <taxon>Magnoliopsida</taxon>
        <taxon>eudicotyledons</taxon>
        <taxon>Gunneridae</taxon>
        <taxon>Pentapetalae</taxon>
        <taxon>asterids</taxon>
        <taxon>campanulids</taxon>
        <taxon>Asterales</taxon>
        <taxon>Asteraceae</taxon>
        <taxon>Cichorioideae</taxon>
        <taxon>Cichorieae</taxon>
        <taxon>Lactucinae</taxon>
        <taxon>Lactuca</taxon>
    </lineage>
</organism>
<dbReference type="GO" id="GO:0008270">
    <property type="term" value="F:zinc ion binding"/>
    <property type="evidence" value="ECO:0007669"/>
    <property type="project" value="UniProtKB-KW"/>
</dbReference>
<evidence type="ECO:0000256" key="2">
    <source>
        <dbReference type="ARBA" id="ARBA00022771"/>
    </source>
</evidence>
<sequence>MVAFGCVAFLSKENGLIGRRKKISSGSRISTGSSNHRVDKEVLCDCKLPTRIHTSKTKDNPGKKFRVCPKSLKPGKKCKVWEWIDEEPGNMKSIAKDTLSDVADYLIQVLEDVTFLREEVKQLKVMVIFGVEDMLMEVLRDVDTIGCEDK</sequence>
<accession>A0A9R1V3X6</accession>
<name>A0A9R1V3X6_LACSA</name>
<dbReference type="AlphaFoldDB" id="A0A9R1V3X6"/>
<evidence type="ECO:0000259" key="5">
    <source>
        <dbReference type="PROSITE" id="PS51999"/>
    </source>
</evidence>
<dbReference type="Proteomes" id="UP000235145">
    <property type="component" value="Unassembled WGS sequence"/>
</dbReference>
<dbReference type="PROSITE" id="PS51999">
    <property type="entry name" value="ZF_GRF"/>
    <property type="match status" value="1"/>
</dbReference>